<dbReference type="InterPro" id="IPR001958">
    <property type="entry name" value="Tet-R_TetA/multi-R_MdtG-like"/>
</dbReference>
<evidence type="ECO:0000256" key="1">
    <source>
        <dbReference type="ARBA" id="ARBA00004651"/>
    </source>
</evidence>
<organism evidence="8 9">
    <name type="scientific">Candidatus Methanolliviera hydrocarbonicum</name>
    <dbReference type="NCBI Taxonomy" id="2491085"/>
    <lineage>
        <taxon>Archaea</taxon>
        <taxon>Methanobacteriati</taxon>
        <taxon>Methanobacteriota</taxon>
        <taxon>Candidatus Methanoliparia</taxon>
        <taxon>Candidatus Methanoliparales</taxon>
        <taxon>Candidatus Methanollivieraceae</taxon>
        <taxon>Candidatus Methanolliviera</taxon>
    </lineage>
</organism>
<feature type="transmembrane region" description="Helical" evidence="6">
    <location>
        <begin position="216"/>
        <end position="234"/>
    </location>
</feature>
<dbReference type="InterPro" id="IPR020846">
    <property type="entry name" value="MFS_dom"/>
</dbReference>
<feature type="transmembrane region" description="Helical" evidence="6">
    <location>
        <begin position="108"/>
        <end position="129"/>
    </location>
</feature>
<dbReference type="InterPro" id="IPR036259">
    <property type="entry name" value="MFS_trans_sf"/>
</dbReference>
<feature type="transmembrane region" description="Helical" evidence="6">
    <location>
        <begin position="172"/>
        <end position="189"/>
    </location>
</feature>
<evidence type="ECO:0000313" key="9">
    <source>
        <dbReference type="Proteomes" id="UP000320766"/>
    </source>
</evidence>
<keyword evidence="2" id="KW-1003">Cell membrane</keyword>
<accession>A0A520KXH3</accession>
<dbReference type="GO" id="GO:0005886">
    <property type="term" value="C:plasma membrane"/>
    <property type="evidence" value="ECO:0007669"/>
    <property type="project" value="UniProtKB-SubCell"/>
</dbReference>
<evidence type="ECO:0000256" key="6">
    <source>
        <dbReference type="SAM" id="Phobius"/>
    </source>
</evidence>
<dbReference type="GO" id="GO:0022857">
    <property type="term" value="F:transmembrane transporter activity"/>
    <property type="evidence" value="ECO:0007669"/>
    <property type="project" value="InterPro"/>
</dbReference>
<dbReference type="PANTHER" id="PTHR43124:SF3">
    <property type="entry name" value="CHLORAMPHENICOL EFFLUX PUMP RV0191"/>
    <property type="match status" value="1"/>
</dbReference>
<reference evidence="8 9" key="1">
    <citation type="journal article" date="2019" name="Nat. Microbiol.">
        <title>Wide diversity of methane and short-chain alkane metabolisms in uncultured archaea.</title>
        <authorList>
            <person name="Borrel G."/>
            <person name="Adam P.S."/>
            <person name="McKay L.J."/>
            <person name="Chen L.X."/>
            <person name="Sierra-Garcia I.N."/>
            <person name="Sieber C.M."/>
            <person name="Letourneur Q."/>
            <person name="Ghozlane A."/>
            <person name="Andersen G.L."/>
            <person name="Li W.J."/>
            <person name="Hallam S.J."/>
            <person name="Muyzer G."/>
            <person name="de Oliveira V.M."/>
            <person name="Inskeep W.P."/>
            <person name="Banfield J.F."/>
            <person name="Gribaldo S."/>
        </authorList>
    </citation>
    <scope>NUCLEOTIDE SEQUENCE [LARGE SCALE GENOMIC DNA]</scope>
    <source>
        <strain evidence="8">NM1b</strain>
    </source>
</reference>
<feature type="transmembrane region" description="Helical" evidence="6">
    <location>
        <begin position="373"/>
        <end position="391"/>
    </location>
</feature>
<feature type="transmembrane region" description="Helical" evidence="6">
    <location>
        <begin position="313"/>
        <end position="335"/>
    </location>
</feature>
<dbReference type="Pfam" id="PF07690">
    <property type="entry name" value="MFS_1"/>
    <property type="match status" value="1"/>
</dbReference>
<dbReference type="SUPFAM" id="SSF103473">
    <property type="entry name" value="MFS general substrate transporter"/>
    <property type="match status" value="1"/>
</dbReference>
<dbReference type="PROSITE" id="PS50850">
    <property type="entry name" value="MFS"/>
    <property type="match status" value="1"/>
</dbReference>
<protein>
    <submittedName>
        <fullName evidence="8">MFS transporter</fullName>
    </submittedName>
</protein>
<keyword evidence="4 6" id="KW-1133">Transmembrane helix</keyword>
<evidence type="ECO:0000256" key="3">
    <source>
        <dbReference type="ARBA" id="ARBA00022692"/>
    </source>
</evidence>
<dbReference type="InterPro" id="IPR005829">
    <property type="entry name" value="Sugar_transporter_CS"/>
</dbReference>
<dbReference type="Gene3D" id="1.20.1250.20">
    <property type="entry name" value="MFS general substrate transporter like domains"/>
    <property type="match status" value="1"/>
</dbReference>
<comment type="caution">
    <text evidence="8">The sequence shown here is derived from an EMBL/GenBank/DDBJ whole genome shotgun (WGS) entry which is preliminary data.</text>
</comment>
<feature type="transmembrane region" description="Helical" evidence="6">
    <location>
        <begin position="347"/>
        <end position="367"/>
    </location>
</feature>
<keyword evidence="3 6" id="KW-0812">Transmembrane</keyword>
<gene>
    <name evidence="8" type="ORF">EF807_02980</name>
</gene>
<feature type="transmembrane region" description="Helical" evidence="6">
    <location>
        <begin position="288"/>
        <end position="307"/>
    </location>
</feature>
<dbReference type="PANTHER" id="PTHR43124">
    <property type="entry name" value="PURINE EFFLUX PUMP PBUE"/>
    <property type="match status" value="1"/>
</dbReference>
<dbReference type="CDD" id="cd17474">
    <property type="entry name" value="MFS_YfmO_like"/>
    <property type="match status" value="1"/>
</dbReference>
<feature type="transmembrane region" description="Helical" evidence="6">
    <location>
        <begin position="20"/>
        <end position="42"/>
    </location>
</feature>
<dbReference type="PROSITE" id="PS00216">
    <property type="entry name" value="SUGAR_TRANSPORT_1"/>
    <property type="match status" value="1"/>
</dbReference>
<feature type="transmembrane region" description="Helical" evidence="6">
    <location>
        <begin position="83"/>
        <end position="102"/>
    </location>
</feature>
<feature type="transmembrane region" description="Helical" evidence="6">
    <location>
        <begin position="54"/>
        <end position="74"/>
    </location>
</feature>
<evidence type="ECO:0000259" key="7">
    <source>
        <dbReference type="PROSITE" id="PS50850"/>
    </source>
</evidence>
<feature type="transmembrane region" description="Helical" evidence="6">
    <location>
        <begin position="141"/>
        <end position="166"/>
    </location>
</feature>
<feature type="domain" description="Major facilitator superfamily (MFS) profile" evidence="7">
    <location>
        <begin position="17"/>
        <end position="392"/>
    </location>
</feature>
<evidence type="ECO:0000256" key="4">
    <source>
        <dbReference type="ARBA" id="ARBA00022989"/>
    </source>
</evidence>
<proteinExistence type="predicted"/>
<name>A0A520KXH3_9EURY</name>
<evidence type="ECO:0000256" key="2">
    <source>
        <dbReference type="ARBA" id="ARBA00022475"/>
    </source>
</evidence>
<dbReference type="AlphaFoldDB" id="A0A520KXH3"/>
<evidence type="ECO:0000313" key="8">
    <source>
        <dbReference type="EMBL" id="RZN70636.1"/>
    </source>
</evidence>
<comment type="subcellular location">
    <subcellularLocation>
        <location evidence="1">Cell membrane</location>
        <topology evidence="1">Multi-pass membrane protein</topology>
    </subcellularLocation>
</comment>
<feature type="transmembrane region" description="Helical" evidence="6">
    <location>
        <begin position="246"/>
        <end position="267"/>
    </location>
</feature>
<evidence type="ECO:0000256" key="5">
    <source>
        <dbReference type="ARBA" id="ARBA00023136"/>
    </source>
</evidence>
<keyword evidence="5 6" id="KW-0472">Membrane</keyword>
<dbReference type="InterPro" id="IPR011701">
    <property type="entry name" value="MFS"/>
</dbReference>
<sequence length="392" mass="42338">MKNGQIKSQKKIYRDTNLQIIFAVTLMAVLGVSSITPAFPMITQELKISPQEVGLLITVFTFPGVLLTPFLGILADRLGRKKILVPSLMLFGIAGGACAFARDFNLLLALRLFQGVGASSLGSLNVTIISDLYSGEERITAIGYNASVLSLGAASYPAIGGALAMIGWHYPFFLSIVAIPVGFLVLFSLENREPKNEQHFREYLKNAWQSIKNRRIVGLFVASTLTFIILYGSYLTYLPFLIKHSFGASTLVIGLIMASMSLTTALTSSQLGKLSKVCSKRTILKSAFILYALALVIFPLVPTIWALLLPTTIFGIAQGVNIPSIQTILAGLVPMEHRAAFMSVNGMVLRLGQTLGPLLMGIIFALWGMASVFYAGAGFSIAAFILVVAMIE</sequence>
<dbReference type="Proteomes" id="UP000320766">
    <property type="component" value="Unassembled WGS sequence"/>
</dbReference>
<dbReference type="EMBL" id="RXIL01000053">
    <property type="protein sequence ID" value="RZN70636.1"/>
    <property type="molecule type" value="Genomic_DNA"/>
</dbReference>
<dbReference type="PRINTS" id="PR01035">
    <property type="entry name" value="TCRTETA"/>
</dbReference>
<dbReference type="InterPro" id="IPR050189">
    <property type="entry name" value="MFS_Efflux_Transporters"/>
</dbReference>